<comment type="caution">
    <text evidence="8">The sequence shown here is derived from an EMBL/GenBank/DDBJ whole genome shotgun (WGS) entry which is preliminary data.</text>
</comment>
<dbReference type="InterPro" id="IPR005101">
    <property type="entry name" value="Cryptochr/Photolyase_FAD-bd"/>
</dbReference>
<keyword evidence="9" id="KW-1185">Reference proteome</keyword>
<dbReference type="Pfam" id="PF03441">
    <property type="entry name" value="FAD_binding_7"/>
    <property type="match status" value="1"/>
</dbReference>
<dbReference type="SUPFAM" id="SSF52425">
    <property type="entry name" value="Cryptochrome/photolyase, N-terminal domain"/>
    <property type="match status" value="1"/>
</dbReference>
<dbReference type="PROSITE" id="PS00394">
    <property type="entry name" value="DNA_PHOTOLYASES_1_1"/>
    <property type="match status" value="1"/>
</dbReference>
<evidence type="ECO:0000259" key="7">
    <source>
        <dbReference type="PROSITE" id="PS51645"/>
    </source>
</evidence>
<protein>
    <submittedName>
        <fullName evidence="8">Deoxyribodipyrimidine photo-lyase</fullName>
    </submittedName>
</protein>
<keyword evidence="4 5" id="KW-0157">Chromophore</keyword>
<dbReference type="PANTHER" id="PTHR11455:SF9">
    <property type="entry name" value="CRYPTOCHROME CIRCADIAN CLOCK 5 ISOFORM X1"/>
    <property type="match status" value="1"/>
</dbReference>
<dbReference type="PRINTS" id="PR00147">
    <property type="entry name" value="DNAPHOTLYASE"/>
</dbReference>
<dbReference type="InterPro" id="IPR014729">
    <property type="entry name" value="Rossmann-like_a/b/a_fold"/>
</dbReference>
<accession>A0ABQ2M9Q7</accession>
<dbReference type="InterPro" id="IPR036134">
    <property type="entry name" value="Crypto/Photolyase_FAD-like_sf"/>
</dbReference>
<keyword evidence="2 5" id="KW-0285">Flavoprotein</keyword>
<dbReference type="Gene3D" id="1.25.40.80">
    <property type="match status" value="1"/>
</dbReference>
<dbReference type="InterPro" id="IPR018394">
    <property type="entry name" value="DNA_photolyase_1_CS_C"/>
</dbReference>
<dbReference type="Proteomes" id="UP000631535">
    <property type="component" value="Unassembled WGS sequence"/>
</dbReference>
<dbReference type="Gene3D" id="3.40.50.620">
    <property type="entry name" value="HUPs"/>
    <property type="match status" value="1"/>
</dbReference>
<reference evidence="9" key="1">
    <citation type="journal article" date="2019" name="Int. J. Syst. Evol. Microbiol.">
        <title>The Global Catalogue of Microorganisms (GCM) 10K type strain sequencing project: providing services to taxonomists for standard genome sequencing and annotation.</title>
        <authorList>
            <consortium name="The Broad Institute Genomics Platform"/>
            <consortium name="The Broad Institute Genome Sequencing Center for Infectious Disease"/>
            <person name="Wu L."/>
            <person name="Ma J."/>
        </authorList>
    </citation>
    <scope>NUCLEOTIDE SEQUENCE [LARGE SCALE GENOMIC DNA]</scope>
    <source>
        <strain evidence="9">CGMCC 4.7178</strain>
    </source>
</reference>
<proteinExistence type="inferred from homology"/>
<dbReference type="InterPro" id="IPR036155">
    <property type="entry name" value="Crypto/Photolyase_N_sf"/>
</dbReference>
<sequence length="464" mass="51648">MTKATASVALFTADLRLHDNPVLRAALDSAHEVVPLFVLDTGVHAAGYDVPNRRAFLADCLRDLDAGLRERGGRLIVREGDVVREVCAAASECGARQVHMAGDVSLYAQRREERLRHALEADGRQLRVHDAVVTALPPGEVTPAGGDHFAVFTPYFRRWTSAGLRGVIRAPRTVRVPEDAASLPVPSREDTPGVSPGVAAGGESEGRARFAAWNGRPMKDYADRHDDLAADATSRLSPHLHFGTLSAVELVHRARRTGGDGAEAFVRQLAWRDFHHQVLAARPRASSGDYRPRGDRWRHDEDEIAAWRDGRTGYPLVDAAMRQLRHEGWMHNRARLLTASFLTKTLYVDWRVGARHFLDLLVDGDVANNQLNWQWVAGTGNDTRPNRVLNPLTQARRFDPDGTYVRRWLPELAELRGPSVHQPWKLPGRERARLDYPEPLVELSAGADRFLRARGLEGRSTRTG</sequence>
<dbReference type="EMBL" id="BMMP01000007">
    <property type="protein sequence ID" value="GGO48995.1"/>
    <property type="molecule type" value="Genomic_DNA"/>
</dbReference>
<keyword evidence="3 5" id="KW-0274">FAD</keyword>
<feature type="region of interest" description="Disordered" evidence="6">
    <location>
        <begin position="179"/>
        <end position="203"/>
    </location>
</feature>
<evidence type="ECO:0000256" key="3">
    <source>
        <dbReference type="ARBA" id="ARBA00022827"/>
    </source>
</evidence>
<dbReference type="InterPro" id="IPR002081">
    <property type="entry name" value="Cryptochrome/DNA_photolyase_1"/>
</dbReference>
<dbReference type="Gene3D" id="1.10.579.10">
    <property type="entry name" value="DNA Cyclobutane Dipyrimidine Photolyase, subunit A, domain 3"/>
    <property type="match status" value="1"/>
</dbReference>
<dbReference type="PROSITE" id="PS51645">
    <property type="entry name" value="PHR_CRY_ALPHA_BETA"/>
    <property type="match status" value="1"/>
</dbReference>
<evidence type="ECO:0000256" key="1">
    <source>
        <dbReference type="ARBA" id="ARBA00001974"/>
    </source>
</evidence>
<dbReference type="RefSeq" id="WP_189037206.1">
    <property type="nucleotide sequence ID" value="NZ_BMMP01000007.1"/>
</dbReference>
<name>A0ABQ2M9Q7_9ACTN</name>
<dbReference type="SUPFAM" id="SSF48173">
    <property type="entry name" value="Cryptochrome/photolyase FAD-binding domain"/>
    <property type="match status" value="1"/>
</dbReference>
<feature type="domain" description="Photolyase/cryptochrome alpha/beta" evidence="7">
    <location>
        <begin position="5"/>
        <end position="134"/>
    </location>
</feature>
<comment type="similarity">
    <text evidence="5">Belongs to the DNA photolyase family.</text>
</comment>
<dbReference type="Pfam" id="PF00875">
    <property type="entry name" value="DNA_photolyase"/>
    <property type="match status" value="1"/>
</dbReference>
<dbReference type="PANTHER" id="PTHR11455">
    <property type="entry name" value="CRYPTOCHROME"/>
    <property type="match status" value="1"/>
</dbReference>
<evidence type="ECO:0000256" key="5">
    <source>
        <dbReference type="RuleBase" id="RU004182"/>
    </source>
</evidence>
<dbReference type="PROSITE" id="PS00691">
    <property type="entry name" value="DNA_PHOTOLYASES_1_2"/>
    <property type="match status" value="1"/>
</dbReference>
<evidence type="ECO:0000313" key="8">
    <source>
        <dbReference type="EMBL" id="GGO48995.1"/>
    </source>
</evidence>
<comment type="cofactor">
    <cofactor evidence="1">
        <name>FAD</name>
        <dbReference type="ChEBI" id="CHEBI:57692"/>
    </cofactor>
</comment>
<evidence type="ECO:0000256" key="2">
    <source>
        <dbReference type="ARBA" id="ARBA00022630"/>
    </source>
</evidence>
<evidence type="ECO:0000313" key="9">
    <source>
        <dbReference type="Proteomes" id="UP000631535"/>
    </source>
</evidence>
<dbReference type="InterPro" id="IPR006050">
    <property type="entry name" value="DNA_photolyase_N"/>
</dbReference>
<evidence type="ECO:0000256" key="4">
    <source>
        <dbReference type="ARBA" id="ARBA00022991"/>
    </source>
</evidence>
<gene>
    <name evidence="8" type="ORF">GCM10012287_25280</name>
</gene>
<organism evidence="8 9">
    <name type="scientific">Streptomyces daqingensis</name>
    <dbReference type="NCBI Taxonomy" id="1472640"/>
    <lineage>
        <taxon>Bacteria</taxon>
        <taxon>Bacillati</taxon>
        <taxon>Actinomycetota</taxon>
        <taxon>Actinomycetes</taxon>
        <taxon>Kitasatosporales</taxon>
        <taxon>Streptomycetaceae</taxon>
        <taxon>Streptomyces</taxon>
    </lineage>
</organism>
<evidence type="ECO:0000256" key="6">
    <source>
        <dbReference type="SAM" id="MobiDB-lite"/>
    </source>
</evidence>